<comment type="similarity">
    <text evidence="2">Belongs to the peptidase C19 family.</text>
</comment>
<evidence type="ECO:0000256" key="4">
    <source>
        <dbReference type="ARBA" id="ARBA00022670"/>
    </source>
</evidence>
<feature type="compositionally biased region" description="Low complexity" evidence="8">
    <location>
        <begin position="112"/>
        <end position="125"/>
    </location>
</feature>
<evidence type="ECO:0000256" key="5">
    <source>
        <dbReference type="ARBA" id="ARBA00022786"/>
    </source>
</evidence>
<keyword evidence="12" id="KW-1185">Reference proteome</keyword>
<dbReference type="STRING" id="269621.A0A238FNQ6"/>
<reference evidence="12" key="1">
    <citation type="submission" date="2016-09" db="EMBL/GenBank/DDBJ databases">
        <authorList>
            <person name="Jeantristanb JTB J.-T."/>
            <person name="Ricardo R."/>
        </authorList>
    </citation>
    <scope>NUCLEOTIDE SEQUENCE [LARGE SCALE GENOMIC DNA]</scope>
</reference>
<dbReference type="PANTHER" id="PTHR24006">
    <property type="entry name" value="UBIQUITIN CARBOXYL-TERMINAL HYDROLASE"/>
    <property type="match status" value="1"/>
</dbReference>
<evidence type="ECO:0000256" key="2">
    <source>
        <dbReference type="ARBA" id="ARBA00009085"/>
    </source>
</evidence>
<dbReference type="InterPro" id="IPR001394">
    <property type="entry name" value="Peptidase_C19_UCH"/>
</dbReference>
<name>A0A238FNQ6_9BASI</name>
<dbReference type="InterPro" id="IPR018200">
    <property type="entry name" value="USP_CS"/>
</dbReference>
<feature type="region of interest" description="Disordered" evidence="8">
    <location>
        <begin position="107"/>
        <end position="138"/>
    </location>
</feature>
<dbReference type="SUPFAM" id="SSF54001">
    <property type="entry name" value="Cysteine proteinases"/>
    <property type="match status" value="1"/>
</dbReference>
<dbReference type="PROSITE" id="PS50235">
    <property type="entry name" value="USP_3"/>
    <property type="match status" value="1"/>
</dbReference>
<protein>
    <recommendedName>
        <fullName evidence="3">ubiquitinyl hydrolase 1</fullName>
        <ecNumber evidence="3">3.4.19.12</ecNumber>
    </recommendedName>
</protein>
<feature type="domain" description="USP" evidence="10">
    <location>
        <begin position="140"/>
        <end position="684"/>
    </location>
</feature>
<dbReference type="GO" id="GO:0016579">
    <property type="term" value="P:protein deubiquitination"/>
    <property type="evidence" value="ECO:0007669"/>
    <property type="project" value="InterPro"/>
</dbReference>
<evidence type="ECO:0000256" key="9">
    <source>
        <dbReference type="SAM" id="Phobius"/>
    </source>
</evidence>
<dbReference type="GO" id="GO:0006508">
    <property type="term" value="P:proteolysis"/>
    <property type="evidence" value="ECO:0007669"/>
    <property type="project" value="UniProtKB-KW"/>
</dbReference>
<feature type="region of interest" description="Disordered" evidence="8">
    <location>
        <begin position="618"/>
        <end position="637"/>
    </location>
</feature>
<evidence type="ECO:0000259" key="10">
    <source>
        <dbReference type="PROSITE" id="PS50235"/>
    </source>
</evidence>
<dbReference type="PANTHER" id="PTHR24006:SF888">
    <property type="entry name" value="UBIQUITIN CARBOXYL-TERMINAL HYDROLASE 30"/>
    <property type="match status" value="1"/>
</dbReference>
<dbReference type="GO" id="GO:0005634">
    <property type="term" value="C:nucleus"/>
    <property type="evidence" value="ECO:0007669"/>
    <property type="project" value="TreeGrafter"/>
</dbReference>
<dbReference type="GO" id="GO:0005829">
    <property type="term" value="C:cytosol"/>
    <property type="evidence" value="ECO:0007669"/>
    <property type="project" value="TreeGrafter"/>
</dbReference>
<dbReference type="EMBL" id="FMSP01000009">
    <property type="protein sequence ID" value="SCV72838.1"/>
    <property type="molecule type" value="Genomic_DNA"/>
</dbReference>
<comment type="catalytic activity">
    <reaction evidence="1">
        <text>Thiol-dependent hydrolysis of ester, thioester, amide, peptide and isopeptide bonds formed by the C-terminal Gly of ubiquitin (a 76-residue protein attached to proteins as an intracellular targeting signal).</text>
        <dbReference type="EC" id="3.4.19.12"/>
    </reaction>
</comment>
<keyword evidence="9" id="KW-1133">Transmembrane helix</keyword>
<feature type="compositionally biased region" description="Polar residues" evidence="8">
    <location>
        <begin position="446"/>
        <end position="464"/>
    </location>
</feature>
<feature type="transmembrane region" description="Helical" evidence="9">
    <location>
        <begin position="67"/>
        <end position="88"/>
    </location>
</feature>
<accession>A0A238FNQ6</accession>
<feature type="transmembrane region" description="Helical" evidence="9">
    <location>
        <begin position="37"/>
        <end position="60"/>
    </location>
</feature>
<dbReference type="InterPro" id="IPR050164">
    <property type="entry name" value="Peptidase_C19"/>
</dbReference>
<evidence type="ECO:0000256" key="7">
    <source>
        <dbReference type="ARBA" id="ARBA00022807"/>
    </source>
</evidence>
<dbReference type="OrthoDB" id="2020758at2759"/>
<dbReference type="PROSITE" id="PS00973">
    <property type="entry name" value="USP_2"/>
    <property type="match status" value="1"/>
</dbReference>
<dbReference type="InterPro" id="IPR028889">
    <property type="entry name" value="USP"/>
</dbReference>
<keyword evidence="5" id="KW-0833">Ubl conjugation pathway</keyword>
<evidence type="ECO:0000256" key="6">
    <source>
        <dbReference type="ARBA" id="ARBA00022801"/>
    </source>
</evidence>
<feature type="region of interest" description="Disordered" evidence="8">
    <location>
        <begin position="444"/>
        <end position="474"/>
    </location>
</feature>
<keyword evidence="4" id="KW-0645">Protease</keyword>
<evidence type="ECO:0000256" key="8">
    <source>
        <dbReference type="SAM" id="MobiDB-lite"/>
    </source>
</evidence>
<keyword evidence="6" id="KW-0378">Hydrolase</keyword>
<dbReference type="EC" id="3.4.19.12" evidence="3"/>
<keyword evidence="9" id="KW-0812">Transmembrane</keyword>
<evidence type="ECO:0000313" key="11">
    <source>
        <dbReference type="EMBL" id="SCV72838.1"/>
    </source>
</evidence>
<feature type="region of interest" description="Disordered" evidence="8">
    <location>
        <begin position="719"/>
        <end position="750"/>
    </location>
</feature>
<dbReference type="InterPro" id="IPR038765">
    <property type="entry name" value="Papain-like_cys_pep_sf"/>
</dbReference>
<dbReference type="Proteomes" id="UP000198372">
    <property type="component" value="Unassembled WGS sequence"/>
</dbReference>
<dbReference type="Pfam" id="PF00443">
    <property type="entry name" value="UCH"/>
    <property type="match status" value="1"/>
</dbReference>
<keyword evidence="7" id="KW-0788">Thiol protease</keyword>
<organism evidence="11 12">
    <name type="scientific">Microbotryum intermedium</name>
    <dbReference type="NCBI Taxonomy" id="269621"/>
    <lineage>
        <taxon>Eukaryota</taxon>
        <taxon>Fungi</taxon>
        <taxon>Dikarya</taxon>
        <taxon>Basidiomycota</taxon>
        <taxon>Pucciniomycotina</taxon>
        <taxon>Microbotryomycetes</taxon>
        <taxon>Microbotryales</taxon>
        <taxon>Microbotryaceae</taxon>
        <taxon>Microbotryum</taxon>
    </lineage>
</organism>
<feature type="compositionally biased region" description="Basic and acidic residues" evidence="8">
    <location>
        <begin position="741"/>
        <end position="750"/>
    </location>
</feature>
<keyword evidence="9" id="KW-0472">Membrane</keyword>
<feature type="region of interest" description="Disordered" evidence="8">
    <location>
        <begin position="405"/>
        <end position="431"/>
    </location>
</feature>
<evidence type="ECO:0000256" key="3">
    <source>
        <dbReference type="ARBA" id="ARBA00012759"/>
    </source>
</evidence>
<dbReference type="AlphaFoldDB" id="A0A238FNQ6"/>
<dbReference type="GO" id="GO:0004843">
    <property type="term" value="F:cysteine-type deubiquitinase activity"/>
    <property type="evidence" value="ECO:0007669"/>
    <property type="project" value="UniProtKB-EC"/>
</dbReference>
<evidence type="ECO:0000313" key="12">
    <source>
        <dbReference type="Proteomes" id="UP000198372"/>
    </source>
</evidence>
<feature type="compositionally biased region" description="Low complexity" evidence="8">
    <location>
        <begin position="408"/>
        <end position="424"/>
    </location>
</feature>
<evidence type="ECO:0000256" key="1">
    <source>
        <dbReference type="ARBA" id="ARBA00000707"/>
    </source>
</evidence>
<dbReference type="Gene3D" id="3.90.70.10">
    <property type="entry name" value="Cysteine proteinases"/>
    <property type="match status" value="1"/>
</dbReference>
<sequence length="750" mass="81921">MSYNWGDDNTYSYRQSYSPRHTSSLASSSSGGLSHELVVASVALVLTSLVIVLTWIALFGRPRSSTLLYFIEGLVGDSWILAVVMGWLGAVDWQRLGAGLAIDQGDDEHHSALSSSSASPFGPSAQLPPQTGDPKGTHYPGLLNAAGNLCFLNATLQSIASITPLLDYLESLPSTSNSPDSVILALTRTLHALNSPSLTRAPPLRPTALAHALAVSSRTRRRLLASRDQQDAHELLGMIREAVEEEVEKMARDARASDMQGLGALLRFGESDKGKERQSSNAPVVRDPWLLLTSQRVQCLTCGYTRDVRHTSDQQVELQVPDIVSPGSLFPFPISHCTCPDGTLNAFDPFRQTHCSLHQLLDEWTKLDLLSDYACRKCCLAATLTKLESQRDRLALVDSATTLTNTPTASAERSTSNSNASTSNGAQRSSNAHAFDPLLDSVFDPASSSSPTNDPAASRMTSSRANRRRKVQKTINQVKEAWDAGDYEKEFGSEIKVEKVFGPAGKLVRFARRPLAFVQTPEILTFHLSRSSHFATGGGIAVKNQCCVDFPEYLDIAPFANDPAFSPNTPSSSSTTFNGVLPTRPKEFYRLSSLVVHYGTHSFGHYVAFRRRPILPPHLRHGPNGGEPSTQLDPSVGEGVDDEVGIQADEERSEWYRISDETVQVASIQHALTGNPFLLFYEKVKSDAMDQGWKQMGKGKGKGKGKKKMEWSFTAMRGMDLGNDREEGGDDSNAKGVGEPRVLRRWELAS</sequence>
<proteinExistence type="inferred from homology"/>
<gene>
    <name evidence="11" type="ORF">BQ2448_4375</name>
</gene>